<evidence type="ECO:0000313" key="3">
    <source>
        <dbReference type="Proteomes" id="UP001381693"/>
    </source>
</evidence>
<organism evidence="2 3">
    <name type="scientific">Halocaridina rubra</name>
    <name type="common">Hawaiian red shrimp</name>
    <dbReference type="NCBI Taxonomy" id="373956"/>
    <lineage>
        <taxon>Eukaryota</taxon>
        <taxon>Metazoa</taxon>
        <taxon>Ecdysozoa</taxon>
        <taxon>Arthropoda</taxon>
        <taxon>Crustacea</taxon>
        <taxon>Multicrustacea</taxon>
        <taxon>Malacostraca</taxon>
        <taxon>Eumalacostraca</taxon>
        <taxon>Eucarida</taxon>
        <taxon>Decapoda</taxon>
        <taxon>Pleocyemata</taxon>
        <taxon>Caridea</taxon>
        <taxon>Atyoidea</taxon>
        <taxon>Atyidae</taxon>
        <taxon>Halocaridina</taxon>
    </lineage>
</organism>
<keyword evidence="3" id="KW-1185">Reference proteome</keyword>
<keyword evidence="1" id="KW-1133">Transmembrane helix</keyword>
<dbReference type="SUPFAM" id="SSF103473">
    <property type="entry name" value="MFS general substrate transporter"/>
    <property type="match status" value="1"/>
</dbReference>
<keyword evidence="1" id="KW-0472">Membrane</keyword>
<keyword evidence="1" id="KW-0812">Transmembrane</keyword>
<dbReference type="PANTHER" id="PTHR24002:SF3">
    <property type="entry name" value="SOLUTE CARRIER FAMILY 22 MEMBER 18"/>
    <property type="match status" value="1"/>
</dbReference>
<dbReference type="InterPro" id="IPR036259">
    <property type="entry name" value="MFS_trans_sf"/>
</dbReference>
<dbReference type="Pfam" id="PF07690">
    <property type="entry name" value="MFS_1"/>
    <property type="match status" value="1"/>
</dbReference>
<protein>
    <submittedName>
        <fullName evidence="2">Transporter activity protein</fullName>
    </submittedName>
</protein>
<reference evidence="2 3" key="1">
    <citation type="submission" date="2023-11" db="EMBL/GenBank/DDBJ databases">
        <title>Halocaridina rubra genome assembly.</title>
        <authorList>
            <person name="Smith C."/>
        </authorList>
    </citation>
    <scope>NUCLEOTIDE SEQUENCE [LARGE SCALE GENOMIC DNA]</scope>
    <source>
        <strain evidence="2">EP-1</strain>
        <tissue evidence="2">Whole</tissue>
    </source>
</reference>
<dbReference type="PANTHER" id="PTHR24002">
    <property type="entry name" value="SOLUTE CARRIER FAMILY 22 MEMBER 18"/>
    <property type="match status" value="1"/>
</dbReference>
<name>A0AAN9A4A6_HALRR</name>
<accession>A0AAN9A4A6</accession>
<dbReference type="GO" id="GO:0005635">
    <property type="term" value="C:nuclear envelope"/>
    <property type="evidence" value="ECO:0007669"/>
    <property type="project" value="TreeGrafter"/>
</dbReference>
<dbReference type="GO" id="GO:0022857">
    <property type="term" value="F:transmembrane transporter activity"/>
    <property type="evidence" value="ECO:0007669"/>
    <property type="project" value="InterPro"/>
</dbReference>
<proteinExistence type="predicted"/>
<feature type="transmembrane region" description="Helical" evidence="1">
    <location>
        <begin position="106"/>
        <end position="131"/>
    </location>
</feature>
<evidence type="ECO:0000256" key="1">
    <source>
        <dbReference type="SAM" id="Phobius"/>
    </source>
</evidence>
<feature type="transmembrane region" description="Helical" evidence="1">
    <location>
        <begin position="68"/>
        <end position="86"/>
    </location>
</feature>
<dbReference type="InterPro" id="IPR011701">
    <property type="entry name" value="MFS"/>
</dbReference>
<gene>
    <name evidence="2" type="primary">MFSD9_2</name>
    <name evidence="2" type="ORF">SK128_015895</name>
</gene>
<evidence type="ECO:0000313" key="2">
    <source>
        <dbReference type="EMBL" id="KAK7068977.1"/>
    </source>
</evidence>
<comment type="caution">
    <text evidence="2">The sequence shown here is derived from an EMBL/GenBank/DDBJ whole genome shotgun (WGS) entry which is preliminary data.</text>
</comment>
<dbReference type="AlphaFoldDB" id="A0AAN9A4A6"/>
<dbReference type="Gene3D" id="1.20.1250.20">
    <property type="entry name" value="MFS general substrate transporter like domains"/>
    <property type="match status" value="1"/>
</dbReference>
<feature type="transmembrane region" description="Helical" evidence="1">
    <location>
        <begin position="30"/>
        <end position="48"/>
    </location>
</feature>
<dbReference type="Proteomes" id="UP001381693">
    <property type="component" value="Unassembled WGS sequence"/>
</dbReference>
<dbReference type="EMBL" id="JAXCGZ010017063">
    <property type="protein sequence ID" value="KAK7068977.1"/>
    <property type="molecule type" value="Genomic_DNA"/>
</dbReference>
<sequence>MSRLQTQPVKERSDGENLSRVFSFMKDIDWQVFGDIFLIRFFLSFSSLVYRSNFSLLIDQNFGVSPKIIGYLISFQGIISALAGFCTGRVSKFYRDSQKELFHSSVLLSLSLLGLTVAPSLSVLLLCLIPLCLSTAVIRVSSSAITIGRCHPSKVGAVTGFGQSIASIARMVTPLIAGITQEISIYGPGAMGTLSAGIGAGLAGHMLNSVKHKPE</sequence>